<reference evidence="9" key="1">
    <citation type="submission" date="2020-12" db="EMBL/GenBank/DDBJ databases">
        <title>Taurinivorans muris gen. nov., sp. nov., fundamental and realized metabolic niche of a ubiquitous sulfidogenic bacterium in the murine intestine.</title>
        <authorList>
            <person name="Ye H."/>
            <person name="Hanson B.T."/>
            <person name="Loy A."/>
        </authorList>
    </citation>
    <scope>NUCLEOTIDE SEQUENCE</scope>
    <source>
        <strain evidence="9">LT0009</strain>
    </source>
</reference>
<feature type="domain" description="ABC transmembrane type-1" evidence="8">
    <location>
        <begin position="72"/>
        <end position="284"/>
    </location>
</feature>
<dbReference type="EMBL" id="CP065938">
    <property type="protein sequence ID" value="UWX06714.1"/>
    <property type="molecule type" value="Genomic_DNA"/>
</dbReference>
<evidence type="ECO:0000256" key="2">
    <source>
        <dbReference type="ARBA" id="ARBA00022448"/>
    </source>
</evidence>
<organism evidence="9 10">
    <name type="scientific">Taurinivorans muris</name>
    <dbReference type="NCBI Taxonomy" id="2787751"/>
    <lineage>
        <taxon>Bacteria</taxon>
        <taxon>Pseudomonadati</taxon>
        <taxon>Thermodesulfobacteriota</taxon>
        <taxon>Desulfovibrionia</taxon>
        <taxon>Desulfovibrionales</taxon>
        <taxon>Desulfovibrionaceae</taxon>
        <taxon>Taurinivorans</taxon>
    </lineage>
</organism>
<evidence type="ECO:0000259" key="8">
    <source>
        <dbReference type="PROSITE" id="PS50928"/>
    </source>
</evidence>
<feature type="transmembrane region" description="Helical" evidence="7">
    <location>
        <begin position="265"/>
        <end position="288"/>
    </location>
</feature>
<feature type="transmembrane region" description="Helical" evidence="7">
    <location>
        <begin position="161"/>
        <end position="184"/>
    </location>
</feature>
<keyword evidence="10" id="KW-1185">Reference proteome</keyword>
<evidence type="ECO:0000256" key="4">
    <source>
        <dbReference type="ARBA" id="ARBA00022692"/>
    </source>
</evidence>
<name>A0ABY5Y5A2_9BACT</name>
<evidence type="ECO:0000256" key="5">
    <source>
        <dbReference type="ARBA" id="ARBA00022989"/>
    </source>
</evidence>
<dbReference type="PROSITE" id="PS50928">
    <property type="entry name" value="ABC_TM1"/>
    <property type="match status" value="1"/>
</dbReference>
<evidence type="ECO:0000256" key="7">
    <source>
        <dbReference type="RuleBase" id="RU363032"/>
    </source>
</evidence>
<dbReference type="PANTHER" id="PTHR30465:SF0">
    <property type="entry name" value="OLIGOPEPTIDE TRANSPORT SYSTEM PERMEASE PROTEIN APPB"/>
    <property type="match status" value="1"/>
</dbReference>
<proteinExistence type="inferred from homology"/>
<dbReference type="InterPro" id="IPR035906">
    <property type="entry name" value="MetI-like_sf"/>
</dbReference>
<evidence type="ECO:0000256" key="1">
    <source>
        <dbReference type="ARBA" id="ARBA00004651"/>
    </source>
</evidence>
<feature type="transmembrane region" description="Helical" evidence="7">
    <location>
        <begin position="111"/>
        <end position="134"/>
    </location>
</feature>
<protein>
    <submittedName>
        <fullName evidence="9">ABC transporter permease</fullName>
    </submittedName>
</protein>
<sequence length="301" mass="33052">MHLAPGSPTDMQTSLNPLVNEAYREKLNALYGLDKPIFIQYYDWLSRLVQFDFGNSLSGNGRPVLDAILERLPLTVGLNVTSLLLALFFAFPIGIISAVHQGKFIDKFFTFLVFLGFAMPGFWLALLLMLYLGIEHNLVPLSGITSLDFDTLSFTEKCLDVIHHLFLPVLVSTVGALAGTSRFLRSSMLEVLRQDYILTAKAKGLTKNIIIYKHALRNALLPVITLLGLSIPGLIGGSVIIESIFALPGLGQLFYNAVMARDYPLIMGNLVFGAVLTLAGNLLADFCYKLADPRISLKTGN</sequence>
<comment type="subcellular location">
    <subcellularLocation>
        <location evidence="1 7">Cell membrane</location>
        <topology evidence="1 7">Multi-pass membrane protein</topology>
    </subcellularLocation>
</comment>
<keyword evidence="4 7" id="KW-0812">Transmembrane</keyword>
<keyword evidence="5 7" id="KW-1133">Transmembrane helix</keyword>
<dbReference type="Pfam" id="PF00528">
    <property type="entry name" value="BPD_transp_1"/>
    <property type="match status" value="1"/>
</dbReference>
<keyword evidence="6 7" id="KW-0472">Membrane</keyword>
<dbReference type="SUPFAM" id="SSF161098">
    <property type="entry name" value="MetI-like"/>
    <property type="match status" value="1"/>
</dbReference>
<dbReference type="Gene3D" id="1.10.3720.10">
    <property type="entry name" value="MetI-like"/>
    <property type="match status" value="1"/>
</dbReference>
<dbReference type="CDD" id="cd06261">
    <property type="entry name" value="TM_PBP2"/>
    <property type="match status" value="1"/>
</dbReference>
<evidence type="ECO:0000256" key="3">
    <source>
        <dbReference type="ARBA" id="ARBA00022475"/>
    </source>
</evidence>
<accession>A0ABY5Y5A2</accession>
<feature type="transmembrane region" description="Helical" evidence="7">
    <location>
        <begin position="80"/>
        <end position="99"/>
    </location>
</feature>
<keyword evidence="2 7" id="KW-0813">Transport</keyword>
<gene>
    <name evidence="9" type="ORF">JBF11_02580</name>
</gene>
<evidence type="ECO:0000313" key="9">
    <source>
        <dbReference type="EMBL" id="UWX06714.1"/>
    </source>
</evidence>
<feature type="transmembrane region" description="Helical" evidence="7">
    <location>
        <begin position="219"/>
        <end position="245"/>
    </location>
</feature>
<comment type="similarity">
    <text evidence="7">Belongs to the binding-protein-dependent transport system permease family.</text>
</comment>
<dbReference type="InterPro" id="IPR000515">
    <property type="entry name" value="MetI-like"/>
</dbReference>
<dbReference type="PANTHER" id="PTHR30465">
    <property type="entry name" value="INNER MEMBRANE ABC TRANSPORTER"/>
    <property type="match status" value="1"/>
</dbReference>
<evidence type="ECO:0000256" key="6">
    <source>
        <dbReference type="ARBA" id="ARBA00023136"/>
    </source>
</evidence>
<evidence type="ECO:0000313" key="10">
    <source>
        <dbReference type="Proteomes" id="UP001058120"/>
    </source>
</evidence>
<keyword evidence="3" id="KW-1003">Cell membrane</keyword>
<dbReference type="Proteomes" id="UP001058120">
    <property type="component" value="Chromosome"/>
</dbReference>